<organism evidence="3 4">
    <name type="scientific">Aphanomyces euteiches</name>
    <dbReference type="NCBI Taxonomy" id="100861"/>
    <lineage>
        <taxon>Eukaryota</taxon>
        <taxon>Sar</taxon>
        <taxon>Stramenopiles</taxon>
        <taxon>Oomycota</taxon>
        <taxon>Saprolegniomycetes</taxon>
        <taxon>Saprolegniales</taxon>
        <taxon>Verrucalvaceae</taxon>
        <taxon>Aphanomyces</taxon>
    </lineage>
</organism>
<evidence type="ECO:0000313" key="4">
    <source>
        <dbReference type="Proteomes" id="UP000481153"/>
    </source>
</evidence>
<feature type="compositionally biased region" description="Basic and acidic residues" evidence="1">
    <location>
        <begin position="130"/>
        <end position="148"/>
    </location>
</feature>
<feature type="compositionally biased region" description="Polar residues" evidence="1">
    <location>
        <begin position="178"/>
        <end position="187"/>
    </location>
</feature>
<evidence type="ECO:0000256" key="1">
    <source>
        <dbReference type="SAM" id="MobiDB-lite"/>
    </source>
</evidence>
<dbReference type="Pfam" id="PF25597">
    <property type="entry name" value="SH3_retrovirus"/>
    <property type="match status" value="1"/>
</dbReference>
<gene>
    <name evidence="3" type="ORF">Ae201684_002501</name>
</gene>
<sequence>MVKDPTRRDKLAPKASKCVFMGYAEHQRAWKLYDLESNKMVTGVHVTFCEEEFLGERAKLDDYLVTTDDSDDDEDEETRTQSTSRLAPTNDKPTDKPPHHQAIRSAPPTTKRLFTRSSVVDEQTKPTLRLLDRFKRSDSGPRTHDDRNVMPSGMVLRPRDRLRPPSRDVSAVHGRPTDNPSREQQGVASEPLDNSADANWRIDDSHVAASMTINGVEFAFSAMAPPVDVPQSHREAMAMKDHDEWAKAEQTELKQLCEAGTLVDLPPGRKSIGVCKEDECGWRGRPIQSAASVQRVQSNSRSGLP</sequence>
<proteinExistence type="predicted"/>
<comment type="caution">
    <text evidence="3">The sequence shown here is derived from an EMBL/GenBank/DDBJ whole genome shotgun (WGS) entry which is preliminary data.</text>
</comment>
<dbReference type="AlphaFoldDB" id="A0A6G0XPZ2"/>
<evidence type="ECO:0000313" key="3">
    <source>
        <dbReference type="EMBL" id="KAF0742601.1"/>
    </source>
</evidence>
<dbReference type="Proteomes" id="UP000481153">
    <property type="component" value="Unassembled WGS sequence"/>
</dbReference>
<feature type="domain" description="Retroviral polymerase SH3-like" evidence="2">
    <location>
        <begin position="5"/>
        <end position="53"/>
    </location>
</feature>
<dbReference type="VEuPathDB" id="FungiDB:AeMF1_021352"/>
<evidence type="ECO:0000259" key="2">
    <source>
        <dbReference type="Pfam" id="PF25597"/>
    </source>
</evidence>
<name>A0A6G0XPZ2_9STRA</name>
<feature type="compositionally biased region" description="Acidic residues" evidence="1">
    <location>
        <begin position="68"/>
        <end position="77"/>
    </location>
</feature>
<keyword evidence="4" id="KW-1185">Reference proteome</keyword>
<protein>
    <recommendedName>
        <fullName evidence="2">Retroviral polymerase SH3-like domain-containing protein</fullName>
    </recommendedName>
</protein>
<accession>A0A6G0XPZ2</accession>
<feature type="compositionally biased region" description="Basic and acidic residues" evidence="1">
    <location>
        <begin position="157"/>
        <end position="166"/>
    </location>
</feature>
<feature type="region of interest" description="Disordered" evidence="1">
    <location>
        <begin position="65"/>
        <end position="197"/>
    </location>
</feature>
<dbReference type="InterPro" id="IPR057670">
    <property type="entry name" value="SH3_retrovirus"/>
</dbReference>
<reference evidence="3 4" key="1">
    <citation type="submission" date="2019-07" db="EMBL/GenBank/DDBJ databases">
        <title>Genomics analysis of Aphanomyces spp. identifies a new class of oomycete effector associated with host adaptation.</title>
        <authorList>
            <person name="Gaulin E."/>
        </authorList>
    </citation>
    <scope>NUCLEOTIDE SEQUENCE [LARGE SCALE GENOMIC DNA]</scope>
    <source>
        <strain evidence="3 4">ATCC 201684</strain>
    </source>
</reference>
<dbReference type="EMBL" id="VJMJ01000026">
    <property type="protein sequence ID" value="KAF0742601.1"/>
    <property type="molecule type" value="Genomic_DNA"/>
</dbReference>